<dbReference type="GO" id="GO:1990189">
    <property type="term" value="F:protein N-terminal-serine acetyltransferase activity"/>
    <property type="evidence" value="ECO:0007669"/>
    <property type="project" value="TreeGrafter"/>
</dbReference>
<dbReference type="Proteomes" id="UP000292039">
    <property type="component" value="Unassembled WGS sequence"/>
</dbReference>
<comment type="caution">
    <text evidence="3">The sequence shown here is derived from an EMBL/GenBank/DDBJ whole genome shotgun (WGS) entry which is preliminary data.</text>
</comment>
<dbReference type="SUPFAM" id="SSF55729">
    <property type="entry name" value="Acyl-CoA N-acyltransferases (Nat)"/>
    <property type="match status" value="1"/>
</dbReference>
<feature type="domain" description="N-acetyltransferase" evidence="2">
    <location>
        <begin position="32"/>
        <end position="192"/>
    </location>
</feature>
<dbReference type="InterPro" id="IPR051908">
    <property type="entry name" value="Ribosomal_N-acetyltransferase"/>
</dbReference>
<dbReference type="EMBL" id="SGWZ01000001">
    <property type="protein sequence ID" value="RZS73025.1"/>
    <property type="molecule type" value="Genomic_DNA"/>
</dbReference>
<dbReference type="STRING" id="206506.AAV32_14080"/>
<reference evidence="4 6" key="2">
    <citation type="submission" date="2019-02" db="EMBL/GenBank/DDBJ databases">
        <title>Genomic Encyclopedia of Type Strains, Phase IV (KMG-IV): sequencing the most valuable type-strain genomes for metagenomic binning, comparative biology and taxonomic classification.</title>
        <authorList>
            <person name="Goeker M."/>
        </authorList>
    </citation>
    <scope>NUCLEOTIDE SEQUENCE [LARGE SCALE GENOMIC DNA]</scope>
    <source>
        <strain evidence="4 6">DSM 16618</strain>
    </source>
</reference>
<dbReference type="GeneID" id="99724858"/>
<accession>A0A171KPP8</accession>
<evidence type="ECO:0000259" key="2">
    <source>
        <dbReference type="PROSITE" id="PS51186"/>
    </source>
</evidence>
<dbReference type="AlphaFoldDB" id="A0A171KPP8"/>
<dbReference type="Gene3D" id="3.40.630.30">
    <property type="match status" value="1"/>
</dbReference>
<dbReference type="EMBL" id="LBNE01000011">
    <property type="protein sequence ID" value="KKO70865.1"/>
    <property type="molecule type" value="Genomic_DNA"/>
</dbReference>
<evidence type="ECO:0000313" key="6">
    <source>
        <dbReference type="Proteomes" id="UP000292039"/>
    </source>
</evidence>
<name>A0A171KPP8_9BURK</name>
<dbReference type="GO" id="GO:0008999">
    <property type="term" value="F:protein-N-terminal-alanine acetyltransferase activity"/>
    <property type="evidence" value="ECO:0007669"/>
    <property type="project" value="TreeGrafter"/>
</dbReference>
<dbReference type="PATRIC" id="fig|206506.3.peg.2998"/>
<evidence type="ECO:0000256" key="1">
    <source>
        <dbReference type="SAM" id="MobiDB-lite"/>
    </source>
</evidence>
<evidence type="ECO:0000313" key="4">
    <source>
        <dbReference type="EMBL" id="RZS73025.1"/>
    </source>
</evidence>
<proteinExistence type="predicted"/>
<sequence length="243" mass="26758">MTAVLNEQGQPLGRELPGWQPRPLPAGKVLEGQYCRLEPVDAGRHAESLSQAYAAAGPGAWTYLPADPPSAPADVHAWLQRLADAVTERYYAIVDLASGQALGSVALMRMDPANGVIEVGSVTYSPALRRTRAATEAQYLLMRHVFDDLGYRRYEWKCNTLNQPSRAAALRLGFTFEGIFRQAVVQRGRSRDTAWFSVLDGEWPLLSRAFQAWLAPANFDADGRQRRSLEALRLAGEGTAAEM</sequence>
<dbReference type="PANTHER" id="PTHR43441:SF2">
    <property type="entry name" value="FAMILY ACETYLTRANSFERASE, PUTATIVE (AFU_ORTHOLOGUE AFUA_7G00850)-RELATED"/>
    <property type="match status" value="1"/>
</dbReference>
<dbReference type="PROSITE" id="PS51186">
    <property type="entry name" value="GNAT"/>
    <property type="match status" value="1"/>
</dbReference>
<dbReference type="Proteomes" id="UP000078084">
    <property type="component" value="Unassembled WGS sequence"/>
</dbReference>
<reference evidence="3 5" key="1">
    <citation type="submission" date="2015-04" db="EMBL/GenBank/DDBJ databases">
        <title>Genome sequence of Kerstersia gyiorum CG1.</title>
        <authorList>
            <person name="Greninger A.L."/>
            <person name="Kozyreva V."/>
            <person name="Chaturvedi V."/>
        </authorList>
    </citation>
    <scope>NUCLEOTIDE SEQUENCE [LARGE SCALE GENOMIC DNA]</scope>
    <source>
        <strain evidence="3 5">CG1</strain>
    </source>
</reference>
<keyword evidence="4" id="KW-0808">Transferase</keyword>
<feature type="region of interest" description="Disordered" evidence="1">
    <location>
        <begin position="1"/>
        <end position="20"/>
    </location>
</feature>
<evidence type="ECO:0000313" key="5">
    <source>
        <dbReference type="Proteomes" id="UP000078084"/>
    </source>
</evidence>
<protein>
    <submittedName>
        <fullName evidence="4">RimJ/RimL family protein N-acetyltransferase</fullName>
    </submittedName>
</protein>
<dbReference type="InterPro" id="IPR016181">
    <property type="entry name" value="Acyl_CoA_acyltransferase"/>
</dbReference>
<gene>
    <name evidence="3" type="ORF">AAV32_14080</name>
    <name evidence="4" type="ORF">EV679_0209</name>
</gene>
<evidence type="ECO:0000313" key="3">
    <source>
        <dbReference type="EMBL" id="KKO70865.1"/>
    </source>
</evidence>
<dbReference type="InterPro" id="IPR000182">
    <property type="entry name" value="GNAT_dom"/>
</dbReference>
<dbReference type="PANTHER" id="PTHR43441">
    <property type="entry name" value="RIBOSOMAL-PROTEIN-SERINE ACETYLTRANSFERASE"/>
    <property type="match status" value="1"/>
</dbReference>
<dbReference type="Pfam" id="PF13302">
    <property type="entry name" value="Acetyltransf_3"/>
    <property type="match status" value="1"/>
</dbReference>
<organism evidence="3 5">
    <name type="scientific">Kerstersia gyiorum</name>
    <dbReference type="NCBI Taxonomy" id="206506"/>
    <lineage>
        <taxon>Bacteria</taxon>
        <taxon>Pseudomonadati</taxon>
        <taxon>Pseudomonadota</taxon>
        <taxon>Betaproteobacteria</taxon>
        <taxon>Burkholderiales</taxon>
        <taxon>Alcaligenaceae</taxon>
        <taxon>Kerstersia</taxon>
    </lineage>
</organism>
<keyword evidence="5" id="KW-1185">Reference proteome</keyword>
<dbReference type="OrthoDB" id="5295305at2"/>
<dbReference type="RefSeq" id="WP_068373558.1">
    <property type="nucleotide sequence ID" value="NZ_CBCSEB010000003.1"/>
</dbReference>
<dbReference type="FunFam" id="3.40.630.30:FF:000047">
    <property type="entry name" value="Acetyltransferase, GNAT family"/>
    <property type="match status" value="1"/>
</dbReference>